<organism evidence="10">
    <name type="scientific">Anopheles atroparvus</name>
    <name type="common">European mosquito</name>
    <dbReference type="NCBI Taxonomy" id="41427"/>
    <lineage>
        <taxon>Eukaryota</taxon>
        <taxon>Metazoa</taxon>
        <taxon>Ecdysozoa</taxon>
        <taxon>Arthropoda</taxon>
        <taxon>Hexapoda</taxon>
        <taxon>Insecta</taxon>
        <taxon>Pterygota</taxon>
        <taxon>Neoptera</taxon>
        <taxon>Endopterygota</taxon>
        <taxon>Diptera</taxon>
        <taxon>Nematocera</taxon>
        <taxon>Culicoidea</taxon>
        <taxon>Culicidae</taxon>
        <taxon>Anophelinae</taxon>
        <taxon>Anopheles</taxon>
    </lineage>
</organism>
<dbReference type="STRING" id="41427.A0A182IN32"/>
<reference evidence="10" key="2">
    <citation type="submission" date="2022-08" db="UniProtKB">
        <authorList>
            <consortium name="EnsemblMetazoa"/>
        </authorList>
    </citation>
    <scope>IDENTIFICATION</scope>
    <source>
        <strain evidence="10">EBRO</strain>
    </source>
</reference>
<dbReference type="PROSITE" id="PS00135">
    <property type="entry name" value="TRYPSIN_SER"/>
    <property type="match status" value="1"/>
</dbReference>
<dbReference type="FunFam" id="2.40.10.10:FF:000034">
    <property type="entry name" value="Eupolytin"/>
    <property type="match status" value="1"/>
</dbReference>
<name>A0A182IN32_ANOAO</name>
<evidence type="ECO:0000256" key="5">
    <source>
        <dbReference type="ARBA" id="ARBA00023157"/>
    </source>
</evidence>
<dbReference type="PROSITE" id="PS00134">
    <property type="entry name" value="TRYPSIN_HIS"/>
    <property type="match status" value="1"/>
</dbReference>
<dbReference type="InterPro" id="IPR018114">
    <property type="entry name" value="TRYPSIN_HIS"/>
</dbReference>
<dbReference type="PANTHER" id="PTHR24276:SF98">
    <property type="entry name" value="FI18310P1-RELATED"/>
    <property type="match status" value="1"/>
</dbReference>
<dbReference type="SUPFAM" id="SSF50494">
    <property type="entry name" value="Trypsin-like serine proteases"/>
    <property type="match status" value="1"/>
</dbReference>
<evidence type="ECO:0000259" key="9">
    <source>
        <dbReference type="PROSITE" id="PS50240"/>
    </source>
</evidence>
<dbReference type="Gene3D" id="2.40.10.10">
    <property type="entry name" value="Trypsin-like serine proteases"/>
    <property type="match status" value="1"/>
</dbReference>
<feature type="domain" description="Peptidase S1" evidence="9">
    <location>
        <begin position="38"/>
        <end position="270"/>
    </location>
</feature>
<evidence type="ECO:0000256" key="1">
    <source>
        <dbReference type="ARBA" id="ARBA00022670"/>
    </source>
</evidence>
<sequence length="271" mass="28619">MKLFVAIILACLAVAQAKVHNFQSIVPVREAQQYSSRIVNGFPAAPGQFPYQAFLSGQTAGGNLACGGSLISDTWVLTAAHCQVNVIQFTVRVGTNNINEGTVRTSDLIIIHPAYNPGNLNNDIGLIRLSQPVPLGGNIQAVSLPEANLAETFLNREATVSGFGRTSDSIPTISTTLNFVNLNIISNIECMGVYGAATIIDSTICARGRDAPNQGTCNGDSGGPLTITENGQSVQIGVVSFVAAVGCEAGLPSGYVRTTHFRNWIRDQTQI</sequence>
<dbReference type="GO" id="GO:0006508">
    <property type="term" value="P:proteolysis"/>
    <property type="evidence" value="ECO:0007669"/>
    <property type="project" value="UniProtKB-KW"/>
</dbReference>
<dbReference type="GO" id="GO:0004252">
    <property type="term" value="F:serine-type endopeptidase activity"/>
    <property type="evidence" value="ECO:0007669"/>
    <property type="project" value="InterPro"/>
</dbReference>
<evidence type="ECO:0000256" key="7">
    <source>
        <dbReference type="RuleBase" id="RU363034"/>
    </source>
</evidence>
<comment type="similarity">
    <text evidence="6">Belongs to the peptidase S1 family. CLIP subfamily.</text>
</comment>
<dbReference type="VEuPathDB" id="VectorBase:AATE002235"/>
<evidence type="ECO:0000256" key="6">
    <source>
        <dbReference type="ARBA" id="ARBA00024195"/>
    </source>
</evidence>
<dbReference type="EnsemblMetazoa" id="AATE002235-RA">
    <property type="protein sequence ID" value="AATE002235-PA.1"/>
    <property type="gene ID" value="AATE002235"/>
</dbReference>
<dbReference type="OrthoDB" id="5597713at2759"/>
<dbReference type="PRINTS" id="PR00722">
    <property type="entry name" value="CHYMOTRYPSIN"/>
</dbReference>
<dbReference type="Pfam" id="PF00089">
    <property type="entry name" value="Trypsin"/>
    <property type="match status" value="1"/>
</dbReference>
<feature type="signal peptide" evidence="8">
    <location>
        <begin position="1"/>
        <end position="17"/>
    </location>
</feature>
<evidence type="ECO:0000256" key="8">
    <source>
        <dbReference type="SAM" id="SignalP"/>
    </source>
</evidence>
<accession>A0A182IN32</accession>
<keyword evidence="8" id="KW-0732">Signal</keyword>
<proteinExistence type="inferred from homology"/>
<keyword evidence="2" id="KW-0222">Digestion</keyword>
<dbReference type="AlphaFoldDB" id="A0A182IN32"/>
<dbReference type="PANTHER" id="PTHR24276">
    <property type="entry name" value="POLYSERASE-RELATED"/>
    <property type="match status" value="1"/>
</dbReference>
<protein>
    <recommendedName>
        <fullName evidence="9">Peptidase S1 domain-containing protein</fullName>
    </recommendedName>
</protein>
<keyword evidence="11" id="KW-1185">Reference proteome</keyword>
<evidence type="ECO:0000313" key="10">
    <source>
        <dbReference type="EnsemblMetazoa" id="AATE002235-PA.1"/>
    </source>
</evidence>
<reference evidence="11" key="1">
    <citation type="submission" date="2021-09" db="EMBL/GenBank/DDBJ databases">
        <authorList>
            <consortium name="Infravec"/>
            <person name="Campbell I L."/>
            <person name="Maslen G."/>
            <person name="Yates A."/>
        </authorList>
    </citation>
    <scope>NUCLEOTIDE SEQUENCE [LARGE SCALE GENOMIC DNA]</scope>
    <source>
        <strain evidence="11">Infravec2 EBRE</strain>
    </source>
</reference>
<keyword evidence="1 7" id="KW-0645">Protease</keyword>
<evidence type="ECO:0000256" key="2">
    <source>
        <dbReference type="ARBA" id="ARBA00022757"/>
    </source>
</evidence>
<dbReference type="EnsemblMetazoa" id="ENSAATROPT004480">
    <property type="protein sequence ID" value="ENSAATROPP004294"/>
    <property type="gene ID" value="ENSAATROPG003557"/>
</dbReference>
<keyword evidence="4 7" id="KW-0720">Serine protease</keyword>
<dbReference type="InterPro" id="IPR001314">
    <property type="entry name" value="Peptidase_S1A"/>
</dbReference>
<dbReference type="PROSITE" id="PS50240">
    <property type="entry name" value="TRYPSIN_DOM"/>
    <property type="match status" value="1"/>
</dbReference>
<dbReference type="InterPro" id="IPR050430">
    <property type="entry name" value="Peptidase_S1"/>
</dbReference>
<dbReference type="CDD" id="cd00190">
    <property type="entry name" value="Tryp_SPc"/>
    <property type="match status" value="1"/>
</dbReference>
<dbReference type="InterPro" id="IPR033116">
    <property type="entry name" value="TRYPSIN_SER"/>
</dbReference>
<dbReference type="SMART" id="SM00020">
    <property type="entry name" value="Tryp_SPc"/>
    <property type="match status" value="1"/>
</dbReference>
<evidence type="ECO:0000313" key="11">
    <source>
        <dbReference type="Proteomes" id="UP000075880"/>
    </source>
</evidence>
<feature type="chain" id="PRO_5044550956" description="Peptidase S1 domain-containing protein" evidence="8">
    <location>
        <begin position="18"/>
        <end position="271"/>
    </location>
</feature>
<dbReference type="InterPro" id="IPR043504">
    <property type="entry name" value="Peptidase_S1_PA_chymotrypsin"/>
</dbReference>
<dbReference type="InterPro" id="IPR009003">
    <property type="entry name" value="Peptidase_S1_PA"/>
</dbReference>
<evidence type="ECO:0000256" key="4">
    <source>
        <dbReference type="ARBA" id="ARBA00022825"/>
    </source>
</evidence>
<dbReference type="InterPro" id="IPR001254">
    <property type="entry name" value="Trypsin_dom"/>
</dbReference>
<dbReference type="Proteomes" id="UP000075880">
    <property type="component" value="Unassembled WGS sequence"/>
</dbReference>
<keyword evidence="5" id="KW-1015">Disulfide bond</keyword>
<dbReference type="GO" id="GO:0007586">
    <property type="term" value="P:digestion"/>
    <property type="evidence" value="ECO:0007669"/>
    <property type="project" value="UniProtKB-KW"/>
</dbReference>
<keyword evidence="3 7" id="KW-0378">Hydrolase</keyword>
<evidence type="ECO:0000256" key="3">
    <source>
        <dbReference type="ARBA" id="ARBA00022801"/>
    </source>
</evidence>